<evidence type="ECO:0000313" key="3">
    <source>
        <dbReference type="Proteomes" id="UP000006556"/>
    </source>
</evidence>
<proteinExistence type="predicted"/>
<name>A5D671_PELTS</name>
<dbReference type="Proteomes" id="UP000006556">
    <property type="component" value="Chromosome"/>
</dbReference>
<dbReference type="HOGENOM" id="CLU_825969_0_0_9"/>
<reference evidence="3" key="1">
    <citation type="journal article" date="2008" name="Genome Res.">
        <title>The genome of Pelotomaculum thermopropionicum reveals niche-associated evolution in anaerobic microbiota.</title>
        <authorList>
            <person name="Kosaka T."/>
            <person name="Kato S."/>
            <person name="Shimoyama T."/>
            <person name="Ishii S."/>
            <person name="Abe T."/>
            <person name="Watanabe K."/>
        </authorList>
    </citation>
    <scope>NUCLEOTIDE SEQUENCE [LARGE SCALE GENOMIC DNA]</scope>
    <source>
        <strain evidence="3">DSM 13744 / JCM 10971 / SI</strain>
    </source>
</reference>
<gene>
    <name evidence="2" type="ordered locus">PTH_0079</name>
</gene>
<protein>
    <submittedName>
        <fullName evidence="2">Uncharacterized protein</fullName>
    </submittedName>
</protein>
<dbReference type="EMBL" id="AP009389">
    <property type="protein sequence ID" value="BAF58259.1"/>
    <property type="molecule type" value="Genomic_DNA"/>
</dbReference>
<feature type="region of interest" description="Disordered" evidence="1">
    <location>
        <begin position="222"/>
        <end position="243"/>
    </location>
</feature>
<evidence type="ECO:0000313" key="2">
    <source>
        <dbReference type="EMBL" id="BAF58259.1"/>
    </source>
</evidence>
<feature type="compositionally biased region" description="Basic residues" evidence="1">
    <location>
        <begin position="227"/>
        <end position="236"/>
    </location>
</feature>
<evidence type="ECO:0000256" key="1">
    <source>
        <dbReference type="SAM" id="MobiDB-lite"/>
    </source>
</evidence>
<dbReference type="KEGG" id="pth:PTH_0079"/>
<accession>A5D671</accession>
<keyword evidence="3" id="KW-1185">Reference proteome</keyword>
<organism evidence="2 3">
    <name type="scientific">Pelotomaculum thermopropionicum (strain DSM 13744 / JCM 10971 / SI)</name>
    <dbReference type="NCBI Taxonomy" id="370438"/>
    <lineage>
        <taxon>Bacteria</taxon>
        <taxon>Bacillati</taxon>
        <taxon>Bacillota</taxon>
        <taxon>Clostridia</taxon>
        <taxon>Eubacteriales</taxon>
        <taxon>Desulfotomaculaceae</taxon>
        <taxon>Pelotomaculum</taxon>
    </lineage>
</organism>
<dbReference type="AlphaFoldDB" id="A5D671"/>
<sequence>MAGEGIARSQHFNAFGVPDIFTAPGNHHPAADHDHLIHRRRNYLSGSKLAAHLPAVPVCDLPGAALRSFPPLLRYPGGTLRQGNGVPPFYLIRQRDLFHFQSGIYPGHNYLRALDNCRLSPRRHLVLRPQDNAAFGKHVPHRLPSCPDLNFTAVNGHANLPGPLHRHHHTFSQRCLRRRVHRVLIQQHNIQFFKNSPYRAGKSPHLGSLPVNNQHHRLFSPGIAPGRQKKHGAKNRRPQEQNTPLPGFPCAAAVFSAGRFQQCAPVHSMPPSKKVRHFKCINHLPQFLYAAKAFFHIMLNGCRAGNFLAHFYFTTSWRFWVDFIFVAFDRLKNDQK</sequence>